<comment type="subcellular location">
    <subcellularLocation>
        <location evidence="9">Cytoplasm</location>
    </subcellularLocation>
</comment>
<sequence>MADKIIEAVNTGLHGEVTIPGDKSISHRSVMFAGLCNTPVRIVNFLRAQDCMSTVKCMQSLGIDIKDNGTDIVVCGNGLHGLKEPQKIIDAGNSGTTLRLMMGILAGQKFVTTFCGDDSLSRRPMGRVILPLMQMGAQIVGRNKNTLLPITIVPQSDDLQAITYKMPMASAQVKSAVLLAGLFAKDTTTIIETYPSRDHTERMLKAFGADIEVLDNIIKIRPAEKLTAPDSIEIPGDISSAAYWLVAASIIKDSDIFIKNVGMNPTRTGIIDVLKDMGADIGLVNERTASGEPVADLHVRYAKLHGTQIEAEIIPRLVDEIPVIAVAAAVADGVTTISGAQELRVKESDRLKVIYNEFSKFTAGIVEKEDGLIITGNNTFKNASCDSCDDHRIAMSLAVAGAAGAGINIKQAQCVNISYPEFYATLDNLKK</sequence>
<reference evidence="11 12" key="1">
    <citation type="submission" date="2020-08" db="EMBL/GenBank/DDBJ databases">
        <title>Genomic Encyclopedia of Type Strains, Phase IV (KMG-IV): sequencing the most valuable type-strain genomes for metagenomic binning, comparative biology and taxonomic classification.</title>
        <authorList>
            <person name="Goeker M."/>
        </authorList>
    </citation>
    <scope>NUCLEOTIDE SEQUENCE [LARGE SCALE GENOMIC DNA]</scope>
    <source>
        <strain evidence="11 12">DSM 24661</strain>
    </source>
</reference>
<gene>
    <name evidence="9" type="primary">aroA</name>
    <name evidence="11" type="ORF">HNR32_001695</name>
</gene>
<evidence type="ECO:0000259" key="10">
    <source>
        <dbReference type="Pfam" id="PF00275"/>
    </source>
</evidence>
<comment type="pathway">
    <text evidence="2 9">Metabolic intermediate biosynthesis; chorismate biosynthesis; chorismate from D-erythrose 4-phosphate and phosphoenolpyruvate: step 6/7.</text>
</comment>
<dbReference type="UniPathway" id="UPA00053">
    <property type="reaction ID" value="UER00089"/>
</dbReference>
<feature type="binding site" evidence="9">
    <location>
        <position position="123"/>
    </location>
    <ligand>
        <name>phosphoenolpyruvate</name>
        <dbReference type="ChEBI" id="CHEBI:58702"/>
    </ligand>
</feature>
<evidence type="ECO:0000256" key="3">
    <source>
        <dbReference type="ARBA" id="ARBA00009948"/>
    </source>
</evidence>
<comment type="subunit">
    <text evidence="9">Monomer.</text>
</comment>
<comment type="similarity">
    <text evidence="3 9">Belongs to the EPSP synthase family.</text>
</comment>
<dbReference type="InterPro" id="IPR023193">
    <property type="entry name" value="EPSP_synthase_CS"/>
</dbReference>
<proteinExistence type="inferred from homology"/>
<dbReference type="GO" id="GO:0009423">
    <property type="term" value="P:chorismate biosynthetic process"/>
    <property type="evidence" value="ECO:0007669"/>
    <property type="project" value="UniProtKB-UniRule"/>
</dbReference>
<comment type="caution">
    <text evidence="9">Lacks conserved residue(s) required for the propagation of feature annotation.</text>
</comment>
<dbReference type="EC" id="2.5.1.19" evidence="9"/>
<feature type="domain" description="Enolpyruvate transferase" evidence="10">
    <location>
        <begin position="12"/>
        <end position="426"/>
    </location>
</feature>
<dbReference type="PROSITE" id="PS00104">
    <property type="entry name" value="EPSP_SYNTHASE_1"/>
    <property type="match status" value="1"/>
</dbReference>
<dbReference type="PANTHER" id="PTHR21090">
    <property type="entry name" value="AROM/DEHYDROQUINATE SYNTHASE"/>
    <property type="match status" value="1"/>
</dbReference>
<dbReference type="PIRSF" id="PIRSF000505">
    <property type="entry name" value="EPSPS"/>
    <property type="match status" value="1"/>
</dbReference>
<feature type="binding site" evidence="9">
    <location>
        <position position="24"/>
    </location>
    <ligand>
        <name>3-phosphoshikimate</name>
        <dbReference type="ChEBI" id="CHEBI:145989"/>
    </ligand>
</feature>
<feature type="active site" description="Proton acceptor" evidence="9">
    <location>
        <position position="319"/>
    </location>
</feature>
<keyword evidence="12" id="KW-1185">Reference proteome</keyword>
<evidence type="ECO:0000256" key="8">
    <source>
        <dbReference type="ARBA" id="ARBA00044633"/>
    </source>
</evidence>
<dbReference type="SUPFAM" id="SSF55205">
    <property type="entry name" value="EPT/RTPC-like"/>
    <property type="match status" value="1"/>
</dbReference>
<evidence type="ECO:0000256" key="7">
    <source>
        <dbReference type="ARBA" id="ARBA00023141"/>
    </source>
</evidence>
<name>A0A840UVS7_9FIRM</name>
<feature type="binding site" evidence="9">
    <location>
        <position position="319"/>
    </location>
    <ligand>
        <name>3-phosphoshikimate</name>
        <dbReference type="ChEBI" id="CHEBI:145989"/>
    </ligand>
</feature>
<keyword evidence="5 9" id="KW-0028">Amino-acid biosynthesis</keyword>
<feature type="binding site" evidence="9">
    <location>
        <position position="172"/>
    </location>
    <ligand>
        <name>phosphoenolpyruvate</name>
        <dbReference type="ChEBI" id="CHEBI:58702"/>
    </ligand>
</feature>
<evidence type="ECO:0000256" key="5">
    <source>
        <dbReference type="ARBA" id="ARBA00022605"/>
    </source>
</evidence>
<dbReference type="FunFam" id="3.65.10.10:FF:000005">
    <property type="entry name" value="3-phosphoshikimate 1-carboxyvinyltransferase"/>
    <property type="match status" value="1"/>
</dbReference>
<feature type="binding site" evidence="9">
    <location>
        <position position="23"/>
    </location>
    <ligand>
        <name>phosphoenolpyruvate</name>
        <dbReference type="ChEBI" id="CHEBI:58702"/>
    </ligand>
</feature>
<feature type="binding site" evidence="9">
    <location>
        <position position="350"/>
    </location>
    <ligand>
        <name>phosphoenolpyruvate</name>
        <dbReference type="ChEBI" id="CHEBI:58702"/>
    </ligand>
</feature>
<comment type="function">
    <text evidence="1 9">Catalyzes the transfer of the enolpyruvyl moiety of phosphoenolpyruvate (PEP) to the 5-hydroxyl of shikimate-3-phosphate (S3P) to produce enolpyruvyl shikimate-3-phosphate and inorganic phosphate.</text>
</comment>
<evidence type="ECO:0000313" key="11">
    <source>
        <dbReference type="EMBL" id="MBB5336545.1"/>
    </source>
</evidence>
<keyword evidence="4 9" id="KW-0963">Cytoplasm</keyword>
<evidence type="ECO:0000256" key="1">
    <source>
        <dbReference type="ARBA" id="ARBA00002174"/>
    </source>
</evidence>
<dbReference type="InterPro" id="IPR001986">
    <property type="entry name" value="Enolpyruvate_Tfrase_dom"/>
</dbReference>
<comment type="catalytic activity">
    <reaction evidence="8">
        <text>3-phosphoshikimate + phosphoenolpyruvate = 5-O-(1-carboxyvinyl)-3-phosphoshikimate + phosphate</text>
        <dbReference type="Rhea" id="RHEA:21256"/>
        <dbReference type="ChEBI" id="CHEBI:43474"/>
        <dbReference type="ChEBI" id="CHEBI:57701"/>
        <dbReference type="ChEBI" id="CHEBI:58702"/>
        <dbReference type="ChEBI" id="CHEBI:145989"/>
        <dbReference type="EC" id="2.5.1.19"/>
    </reaction>
    <physiologicalReaction direction="left-to-right" evidence="8">
        <dbReference type="Rhea" id="RHEA:21257"/>
    </physiologicalReaction>
</comment>
<evidence type="ECO:0000256" key="6">
    <source>
        <dbReference type="ARBA" id="ARBA00022679"/>
    </source>
</evidence>
<feature type="binding site" evidence="9">
    <location>
        <position position="172"/>
    </location>
    <ligand>
        <name>3-phosphoshikimate</name>
        <dbReference type="ChEBI" id="CHEBI:145989"/>
    </ligand>
</feature>
<comment type="caution">
    <text evidence="11">The sequence shown here is derived from an EMBL/GenBank/DDBJ whole genome shotgun (WGS) entry which is preliminary data.</text>
</comment>
<protein>
    <recommendedName>
        <fullName evidence="9">3-phosphoshikimate 1-carboxyvinyltransferase</fullName>
        <ecNumber evidence="9">2.5.1.19</ecNumber>
    </recommendedName>
    <alternativeName>
        <fullName evidence="9">5-enolpyruvylshikimate-3-phosphate synthase</fullName>
        <shortName evidence="9">EPSP synthase</shortName>
        <shortName evidence="9">EPSPS</shortName>
    </alternativeName>
</protein>
<dbReference type="GO" id="GO:0008652">
    <property type="term" value="P:amino acid biosynthetic process"/>
    <property type="evidence" value="ECO:0007669"/>
    <property type="project" value="UniProtKB-KW"/>
</dbReference>
<dbReference type="PANTHER" id="PTHR21090:SF5">
    <property type="entry name" value="PENTAFUNCTIONAL AROM POLYPEPTIDE"/>
    <property type="match status" value="1"/>
</dbReference>
<dbReference type="GO" id="GO:0003866">
    <property type="term" value="F:3-phosphoshikimate 1-carboxyvinyltransferase activity"/>
    <property type="evidence" value="ECO:0007669"/>
    <property type="project" value="UniProtKB-UniRule"/>
</dbReference>
<dbReference type="InterPro" id="IPR036968">
    <property type="entry name" value="Enolpyruvate_Tfrase_sf"/>
</dbReference>
<dbReference type="Gene3D" id="3.65.10.10">
    <property type="entry name" value="Enolpyruvate transferase domain"/>
    <property type="match status" value="2"/>
</dbReference>
<dbReference type="HAMAP" id="MF_00210">
    <property type="entry name" value="EPSP_synth"/>
    <property type="match status" value="1"/>
</dbReference>
<feature type="binding site" evidence="9">
    <location>
        <position position="392"/>
    </location>
    <ligand>
        <name>phosphoenolpyruvate</name>
        <dbReference type="ChEBI" id="CHEBI:58702"/>
    </ligand>
</feature>
<keyword evidence="6 9" id="KW-0808">Transferase</keyword>
<dbReference type="InterPro" id="IPR013792">
    <property type="entry name" value="RNA3'P_cycl/enolpyr_Trfase_a/b"/>
</dbReference>
<dbReference type="InterPro" id="IPR006264">
    <property type="entry name" value="EPSP_synthase"/>
</dbReference>
<accession>A0A840UVS7</accession>
<feature type="binding site" evidence="9">
    <location>
        <position position="346"/>
    </location>
    <ligand>
        <name>3-phosphoshikimate</name>
        <dbReference type="ChEBI" id="CHEBI:145989"/>
    </ligand>
</feature>
<dbReference type="EMBL" id="JACHFH010000019">
    <property type="protein sequence ID" value="MBB5336545.1"/>
    <property type="molecule type" value="Genomic_DNA"/>
</dbReference>
<feature type="binding site" evidence="9">
    <location>
        <position position="28"/>
    </location>
    <ligand>
        <name>3-phosphoshikimate</name>
        <dbReference type="ChEBI" id="CHEBI:145989"/>
    </ligand>
</feature>
<dbReference type="NCBIfam" id="TIGR01356">
    <property type="entry name" value="aroA"/>
    <property type="match status" value="1"/>
</dbReference>
<dbReference type="FunFam" id="3.65.10.10:FF:000006">
    <property type="entry name" value="3-phosphoshikimate 1-carboxyvinyltransferase"/>
    <property type="match status" value="1"/>
</dbReference>
<dbReference type="CDD" id="cd01556">
    <property type="entry name" value="EPSP_synthase"/>
    <property type="match status" value="1"/>
</dbReference>
<feature type="binding site" evidence="9">
    <location>
        <position position="95"/>
    </location>
    <ligand>
        <name>phosphoenolpyruvate</name>
        <dbReference type="ChEBI" id="CHEBI:58702"/>
    </ligand>
</feature>
<feature type="binding site" evidence="9">
    <location>
        <position position="170"/>
    </location>
    <ligand>
        <name>3-phosphoshikimate</name>
        <dbReference type="ChEBI" id="CHEBI:145989"/>
    </ligand>
</feature>
<dbReference type="GO" id="GO:0009073">
    <property type="term" value="P:aromatic amino acid family biosynthetic process"/>
    <property type="evidence" value="ECO:0007669"/>
    <property type="project" value="UniProtKB-KW"/>
</dbReference>
<dbReference type="RefSeq" id="WP_183861570.1">
    <property type="nucleotide sequence ID" value="NZ_JACHFH010000019.1"/>
</dbReference>
<evidence type="ECO:0000256" key="9">
    <source>
        <dbReference type="HAMAP-Rule" id="MF_00210"/>
    </source>
</evidence>
<evidence type="ECO:0000256" key="2">
    <source>
        <dbReference type="ARBA" id="ARBA00004811"/>
    </source>
</evidence>
<feature type="binding site" evidence="9">
    <location>
        <position position="23"/>
    </location>
    <ligand>
        <name>3-phosphoshikimate</name>
        <dbReference type="ChEBI" id="CHEBI:145989"/>
    </ligand>
</feature>
<keyword evidence="7 9" id="KW-0057">Aromatic amino acid biosynthesis</keyword>
<dbReference type="Proteomes" id="UP000559117">
    <property type="component" value="Unassembled WGS sequence"/>
</dbReference>
<organism evidence="11 12">
    <name type="scientific">Pectinatus brassicae</name>
    <dbReference type="NCBI Taxonomy" id="862415"/>
    <lineage>
        <taxon>Bacteria</taxon>
        <taxon>Bacillati</taxon>
        <taxon>Bacillota</taxon>
        <taxon>Negativicutes</taxon>
        <taxon>Selenomonadales</taxon>
        <taxon>Selenomonadaceae</taxon>
        <taxon>Pectinatus</taxon>
    </lineage>
</organism>
<dbReference type="AlphaFoldDB" id="A0A840UVS7"/>
<evidence type="ECO:0000256" key="4">
    <source>
        <dbReference type="ARBA" id="ARBA00022490"/>
    </source>
</evidence>
<dbReference type="Pfam" id="PF00275">
    <property type="entry name" value="EPSP_synthase"/>
    <property type="match status" value="1"/>
</dbReference>
<evidence type="ECO:0000313" key="12">
    <source>
        <dbReference type="Proteomes" id="UP000559117"/>
    </source>
</evidence>
<dbReference type="GO" id="GO:0005737">
    <property type="term" value="C:cytoplasm"/>
    <property type="evidence" value="ECO:0007669"/>
    <property type="project" value="UniProtKB-SubCell"/>
</dbReference>